<dbReference type="RefSeq" id="WP_141866458.1">
    <property type="nucleotide sequence ID" value="NZ_BAABAN010000005.1"/>
</dbReference>
<reference evidence="2 3" key="1">
    <citation type="submission" date="2019-06" db="EMBL/GenBank/DDBJ databases">
        <title>Sequencing the genomes of 1000 actinobacteria strains.</title>
        <authorList>
            <person name="Klenk H.-P."/>
        </authorList>
    </citation>
    <scope>NUCLEOTIDE SEQUENCE [LARGE SCALE GENOMIC DNA]</scope>
    <source>
        <strain evidence="2 3">DSM 24083</strain>
    </source>
</reference>
<dbReference type="EMBL" id="VFOU01000002">
    <property type="protein sequence ID" value="TQL72954.1"/>
    <property type="molecule type" value="Genomic_DNA"/>
</dbReference>
<evidence type="ECO:0000313" key="2">
    <source>
        <dbReference type="EMBL" id="TQL72954.1"/>
    </source>
</evidence>
<feature type="signal peptide" evidence="1">
    <location>
        <begin position="1"/>
        <end position="22"/>
    </location>
</feature>
<dbReference type="AlphaFoldDB" id="A0A543AK37"/>
<dbReference type="PROSITE" id="PS51257">
    <property type="entry name" value="PROKAR_LIPOPROTEIN"/>
    <property type="match status" value="1"/>
</dbReference>
<name>A0A543AK37_9MICC</name>
<proteinExistence type="predicted"/>
<protein>
    <recommendedName>
        <fullName evidence="4">PknH-like protein</fullName>
    </recommendedName>
</protein>
<evidence type="ECO:0000313" key="3">
    <source>
        <dbReference type="Proteomes" id="UP000319746"/>
    </source>
</evidence>
<comment type="caution">
    <text evidence="2">The sequence shown here is derived from an EMBL/GenBank/DDBJ whole genome shotgun (WGS) entry which is preliminary data.</text>
</comment>
<sequence>MKRPLSLLAVALLSLTACTDQPAPVEPEATATVTETVTAEPTDNLASPDRAAATIEHILDSPPPAEMTTGEEAISGLENVVTLSDDEHSCPLVADPVPEVATLGMISADEDNPEAVRGLAAFGFNTVADATAFSEHFQTVLQECEAATYEIVPLTHHTDEAIEIQVETSDESAASLVVLRNEFWVLMAVSTPPADLALSLTQVDQLDEMLR</sequence>
<evidence type="ECO:0008006" key="4">
    <source>
        <dbReference type="Google" id="ProtNLM"/>
    </source>
</evidence>
<feature type="chain" id="PRO_5038460014" description="PknH-like protein" evidence="1">
    <location>
        <begin position="23"/>
        <end position="211"/>
    </location>
</feature>
<accession>A0A543AK37</accession>
<keyword evidence="3" id="KW-1185">Reference proteome</keyword>
<organism evidence="2 3">
    <name type="scientific">Enteractinococcus coprophilus</name>
    <dbReference type="NCBI Taxonomy" id="1027633"/>
    <lineage>
        <taxon>Bacteria</taxon>
        <taxon>Bacillati</taxon>
        <taxon>Actinomycetota</taxon>
        <taxon>Actinomycetes</taxon>
        <taxon>Micrococcales</taxon>
        <taxon>Micrococcaceae</taxon>
    </lineage>
</organism>
<gene>
    <name evidence="2" type="ORF">FB556_1627</name>
</gene>
<evidence type="ECO:0000256" key="1">
    <source>
        <dbReference type="SAM" id="SignalP"/>
    </source>
</evidence>
<keyword evidence="1" id="KW-0732">Signal</keyword>
<dbReference type="Proteomes" id="UP000319746">
    <property type="component" value="Unassembled WGS sequence"/>
</dbReference>
<dbReference type="OrthoDB" id="4964614at2"/>